<dbReference type="PANTHER" id="PTHR36573:SF1">
    <property type="entry name" value="INTERMEMBRANE PHOSPHOLIPID TRANSPORT SYSTEM BINDING PROTEIN MLAC"/>
    <property type="match status" value="1"/>
</dbReference>
<evidence type="ECO:0000313" key="2">
    <source>
        <dbReference type="EMBL" id="ABS64007.1"/>
    </source>
</evidence>
<dbReference type="Pfam" id="PF05494">
    <property type="entry name" value="MlaC"/>
    <property type="match status" value="1"/>
</dbReference>
<dbReference type="EMBL" id="CP000774">
    <property type="protein sequence ID" value="ABS64007.1"/>
    <property type="molecule type" value="Genomic_DNA"/>
</dbReference>
<dbReference type="RefSeq" id="WP_012111316.1">
    <property type="nucleotide sequence ID" value="NC_009719.1"/>
</dbReference>
<feature type="chain" id="PRO_5002707478" evidence="1">
    <location>
        <begin position="29"/>
        <end position="220"/>
    </location>
</feature>
<dbReference type="Proteomes" id="UP000006377">
    <property type="component" value="Chromosome"/>
</dbReference>
<dbReference type="InterPro" id="IPR042245">
    <property type="entry name" value="Tgt2/MlaC_sf"/>
</dbReference>
<gene>
    <name evidence="2" type="ordered locus">Plav_2398</name>
</gene>
<dbReference type="Gene3D" id="3.10.450.710">
    <property type="entry name" value="Tgt2/MlaC"/>
    <property type="match status" value="1"/>
</dbReference>
<dbReference type="AlphaFoldDB" id="A7HVS4"/>
<reference evidence="2 3" key="1">
    <citation type="journal article" date="2011" name="Stand. Genomic Sci.">
        <title>Complete genome sequence of Parvibaculum lavamentivorans type strain (DS-1(T)).</title>
        <authorList>
            <person name="Schleheck D."/>
            <person name="Weiss M."/>
            <person name="Pitluck S."/>
            <person name="Bruce D."/>
            <person name="Land M.L."/>
            <person name="Han S."/>
            <person name="Saunders E."/>
            <person name="Tapia R."/>
            <person name="Detter C."/>
            <person name="Brettin T."/>
            <person name="Han J."/>
            <person name="Woyke T."/>
            <person name="Goodwin L."/>
            <person name="Pennacchio L."/>
            <person name="Nolan M."/>
            <person name="Cook A.M."/>
            <person name="Kjelleberg S."/>
            <person name="Thomas T."/>
        </authorList>
    </citation>
    <scope>NUCLEOTIDE SEQUENCE [LARGE SCALE GENOMIC DNA]</scope>
    <source>
        <strain evidence="3">DS-1 / DSM 13023 / NCIMB 13966</strain>
    </source>
</reference>
<organism evidence="2 3">
    <name type="scientific">Parvibaculum lavamentivorans (strain DS-1 / DSM 13023 / NCIMB 13966)</name>
    <dbReference type="NCBI Taxonomy" id="402881"/>
    <lineage>
        <taxon>Bacteria</taxon>
        <taxon>Pseudomonadati</taxon>
        <taxon>Pseudomonadota</taxon>
        <taxon>Alphaproteobacteria</taxon>
        <taxon>Hyphomicrobiales</taxon>
        <taxon>Parvibaculaceae</taxon>
        <taxon>Parvibaculum</taxon>
    </lineage>
</organism>
<feature type="signal peptide" evidence="1">
    <location>
        <begin position="1"/>
        <end position="28"/>
    </location>
</feature>
<evidence type="ECO:0000256" key="1">
    <source>
        <dbReference type="SAM" id="SignalP"/>
    </source>
</evidence>
<accession>A7HVS4</accession>
<protein>
    <submittedName>
        <fullName evidence="2">Toluene tolerance family protein</fullName>
    </submittedName>
</protein>
<dbReference type="STRING" id="402881.Plav_2398"/>
<dbReference type="InterPro" id="IPR008869">
    <property type="entry name" value="MlaC/ttg2D"/>
</dbReference>
<dbReference type="KEGG" id="pla:Plav_2398"/>
<evidence type="ECO:0000313" key="3">
    <source>
        <dbReference type="Proteomes" id="UP000006377"/>
    </source>
</evidence>
<dbReference type="eggNOG" id="COG2854">
    <property type="taxonomic scope" value="Bacteria"/>
</dbReference>
<sequence length="220" mass="24363">MFTTRIALRTLVAPLAICVALMTSAAHAQASTDQAAVSFVEDVSTRAIDIISDKSASKAEREKAFQQLLNETADMQRIAAFALGQYLRTPTEEQKNEYLKLVETFIVKVYVTRLSDYNNEKLDVLSAKAKGDTQAIVQSEIKFTNGREPVKVDWWLVKNGSDFKIFDVNVVGIWLAQEQRSTFTTVIRNNGGNFEALLEHLRSQIAKAETGDISGISAAN</sequence>
<keyword evidence="3" id="KW-1185">Reference proteome</keyword>
<name>A7HVS4_PARL1</name>
<proteinExistence type="predicted"/>
<dbReference type="HOGENOM" id="CLU_094502_1_0_5"/>
<dbReference type="PANTHER" id="PTHR36573">
    <property type="entry name" value="INTERMEMBRANE PHOSPHOLIPID TRANSPORT SYSTEM BINDING PROTEIN MLAC"/>
    <property type="match status" value="1"/>
</dbReference>
<keyword evidence="1" id="KW-0732">Signal</keyword>
<dbReference type="OrthoDB" id="8099120at2"/>